<evidence type="ECO:0000259" key="1">
    <source>
        <dbReference type="Pfam" id="PF00881"/>
    </source>
</evidence>
<protein>
    <recommendedName>
        <fullName evidence="1">Nitroreductase domain-containing protein</fullName>
    </recommendedName>
</protein>
<gene>
    <name evidence="2" type="ORF">HMPREF1535_02903</name>
</gene>
<comment type="caution">
    <text evidence="2">The sequence shown here is derived from an EMBL/GenBank/DDBJ whole genome shotgun (WGS) entry which is preliminary data.</text>
</comment>
<dbReference type="CDD" id="cd02150">
    <property type="entry name" value="nitroreductase"/>
    <property type="match status" value="1"/>
</dbReference>
<feature type="domain" description="Nitroreductase" evidence="1">
    <location>
        <begin position="53"/>
        <end position="104"/>
    </location>
</feature>
<dbReference type="AlphaFoldDB" id="A0A0F5J6E5"/>
<dbReference type="PANTHER" id="PTHR23026">
    <property type="entry name" value="NADPH NITROREDUCTASE"/>
    <property type="match status" value="1"/>
</dbReference>
<name>A0A0F5J6E5_9BACT</name>
<dbReference type="Pfam" id="PF00881">
    <property type="entry name" value="Nitroreductase"/>
    <property type="match status" value="2"/>
</dbReference>
<dbReference type="GO" id="GO:0016491">
    <property type="term" value="F:oxidoreductase activity"/>
    <property type="evidence" value="ECO:0007669"/>
    <property type="project" value="InterPro"/>
</dbReference>
<feature type="domain" description="Nitroreductase" evidence="1">
    <location>
        <begin position="127"/>
        <end position="191"/>
    </location>
</feature>
<accession>A0A0F5J6E5</accession>
<dbReference type="PATRIC" id="fig|927665.4.peg.2979"/>
<organism evidence="2 3">
    <name type="scientific">Parabacteroides goldsteinii DSM 19448 = WAL 12034</name>
    <dbReference type="NCBI Taxonomy" id="927665"/>
    <lineage>
        <taxon>Bacteria</taxon>
        <taxon>Pseudomonadati</taxon>
        <taxon>Bacteroidota</taxon>
        <taxon>Bacteroidia</taxon>
        <taxon>Bacteroidales</taxon>
        <taxon>Tannerellaceae</taxon>
        <taxon>Parabacteroides</taxon>
    </lineage>
</organism>
<dbReference type="Gene3D" id="3.40.109.10">
    <property type="entry name" value="NADH Oxidase"/>
    <property type="match status" value="1"/>
</dbReference>
<dbReference type="HOGENOM" id="CLU_070764_7_3_10"/>
<sequence>MIRFRIFFQTNSYVCNMNWKYSFIVLLSALIACNNNTESKDSKEVNETLETIFNRKSVRKYTERPVEKEKLETLVRAGMAAPSSRDRRPWEFIIVTDRDILDTMGNGLPLARMLKETKQAIIVCGDTAKSNNAWQLDCSAAAQNVLLAAESLGLGAVWTAAYPYPERMKVVREALHLPEHIVPLTVIPVGYPTGIEKPKDKFNKKQIHYNGW</sequence>
<dbReference type="InterPro" id="IPR000415">
    <property type="entry name" value="Nitroreductase-like"/>
</dbReference>
<dbReference type="STRING" id="927665.HMPREF1535_02903"/>
<dbReference type="PANTHER" id="PTHR23026:SF123">
    <property type="entry name" value="NAD(P)H NITROREDUCTASE RV3131-RELATED"/>
    <property type="match status" value="1"/>
</dbReference>
<reference evidence="2 3" key="1">
    <citation type="submission" date="2013-04" db="EMBL/GenBank/DDBJ databases">
        <title>The Genome Sequence of Parabacteroides goldsteinii DSM 19448.</title>
        <authorList>
            <consortium name="The Broad Institute Genomics Platform"/>
            <person name="Earl A."/>
            <person name="Ward D."/>
            <person name="Feldgarden M."/>
            <person name="Gevers D."/>
            <person name="Martens E."/>
            <person name="Sakamoto M."/>
            <person name="Benno Y."/>
            <person name="Song Y."/>
            <person name="Liu C."/>
            <person name="Lee J."/>
            <person name="Bolanos M."/>
            <person name="Vaisanen M.L."/>
            <person name="Finegold S.M."/>
            <person name="Walker B."/>
            <person name="Young S."/>
            <person name="Zeng Q."/>
            <person name="Gargeya S."/>
            <person name="Fitzgerald M."/>
            <person name="Haas B."/>
            <person name="Abouelleil A."/>
            <person name="Allen A.W."/>
            <person name="Alvarado L."/>
            <person name="Arachchi H.M."/>
            <person name="Berlin A.M."/>
            <person name="Chapman S.B."/>
            <person name="Gainer-Dewar J."/>
            <person name="Goldberg J."/>
            <person name="Griggs A."/>
            <person name="Gujja S."/>
            <person name="Hansen M."/>
            <person name="Howarth C."/>
            <person name="Imamovic A."/>
            <person name="Ireland A."/>
            <person name="Larimer J."/>
            <person name="McCowan C."/>
            <person name="Murphy C."/>
            <person name="Pearson M."/>
            <person name="Poon T.W."/>
            <person name="Priest M."/>
            <person name="Roberts A."/>
            <person name="Saif S."/>
            <person name="Shea T."/>
            <person name="Sisk P."/>
            <person name="Sykes S."/>
            <person name="Wortman J."/>
            <person name="Nusbaum C."/>
            <person name="Birren B."/>
        </authorList>
    </citation>
    <scope>NUCLEOTIDE SEQUENCE [LARGE SCALE GENOMIC DNA]</scope>
    <source>
        <strain evidence="2 3">DSM 19448</strain>
    </source>
</reference>
<evidence type="ECO:0000313" key="2">
    <source>
        <dbReference type="EMBL" id="KKB53364.1"/>
    </source>
</evidence>
<dbReference type="Proteomes" id="UP000033047">
    <property type="component" value="Unassembled WGS sequence"/>
</dbReference>
<dbReference type="InterPro" id="IPR029479">
    <property type="entry name" value="Nitroreductase"/>
</dbReference>
<evidence type="ECO:0000313" key="3">
    <source>
        <dbReference type="Proteomes" id="UP000033047"/>
    </source>
</evidence>
<dbReference type="EMBL" id="AQHV01000014">
    <property type="protein sequence ID" value="KKB53364.1"/>
    <property type="molecule type" value="Genomic_DNA"/>
</dbReference>
<dbReference type="SUPFAM" id="SSF55469">
    <property type="entry name" value="FMN-dependent nitroreductase-like"/>
    <property type="match status" value="1"/>
</dbReference>
<dbReference type="InterPro" id="IPR050627">
    <property type="entry name" value="Nitroreductase/BluB"/>
</dbReference>
<proteinExistence type="predicted"/>
<dbReference type="PROSITE" id="PS51257">
    <property type="entry name" value="PROKAR_LIPOPROTEIN"/>
    <property type="match status" value="1"/>
</dbReference>